<dbReference type="EMBL" id="MPDM01000002">
    <property type="protein sequence ID" value="OKL50153.1"/>
    <property type="molecule type" value="Genomic_DNA"/>
</dbReference>
<name>A0A1Q5PRK5_9ACTO</name>
<sequence>MRNYALRRVVISLFAAGSLLLTACSATIPTPVVDESRKGNINETRLVSVLDHTEATMRMSAEEKSPAPLNSRFANLGLRMRSAELAIATANNQELLPIDLSTAQATASQGSSWPRAFFNVSEITEGKAPVVSVFRQEQATENYHLNYWASLLPGAKWPSTARLESGAPLLPDTATGLVLSPRDALGAYVKLINDPNNEAKDLFESDPFMEHLRSYMSEWQSKVSEIADASMSATAEEPLITTLGLENEGALMAGGISYDITSTVKLEGSSITLTGPIQALMGDNKEVTGRLVSKRAVSLIMVIPKADSGEKIRVIGAHVTPLSVSSQSWADLHPGG</sequence>
<protein>
    <recommendedName>
        <fullName evidence="4">Lipoprotein</fullName>
    </recommendedName>
</protein>
<evidence type="ECO:0000256" key="1">
    <source>
        <dbReference type="SAM" id="SignalP"/>
    </source>
</evidence>
<reference evidence="3" key="1">
    <citation type="submission" date="2016-11" db="EMBL/GenBank/DDBJ databases">
        <title>Actinomyces gypaetusis sp. nov. isolated from Gypaetus barbatus in Qinghai Tibet Plateau China.</title>
        <authorList>
            <person name="Meng X."/>
        </authorList>
    </citation>
    <scope>NUCLEOTIDE SEQUENCE [LARGE SCALE GENOMIC DNA]</scope>
    <source>
        <strain evidence="3">DSM 15383</strain>
    </source>
</reference>
<dbReference type="AlphaFoldDB" id="A0A1Q5PRK5"/>
<keyword evidence="1" id="KW-0732">Signal</keyword>
<evidence type="ECO:0008006" key="4">
    <source>
        <dbReference type="Google" id="ProtNLM"/>
    </source>
</evidence>
<evidence type="ECO:0000313" key="2">
    <source>
        <dbReference type="EMBL" id="OKL50153.1"/>
    </source>
</evidence>
<organism evidence="2 3">
    <name type="scientific">Boudabousia marimammalium</name>
    <dbReference type="NCBI Taxonomy" id="156892"/>
    <lineage>
        <taxon>Bacteria</taxon>
        <taxon>Bacillati</taxon>
        <taxon>Actinomycetota</taxon>
        <taxon>Actinomycetes</taxon>
        <taxon>Actinomycetales</taxon>
        <taxon>Actinomycetaceae</taxon>
        <taxon>Boudabousia</taxon>
    </lineage>
</organism>
<dbReference type="STRING" id="156892.BM477_01795"/>
<proteinExistence type="predicted"/>
<comment type="caution">
    <text evidence="2">The sequence shown here is derived from an EMBL/GenBank/DDBJ whole genome shotgun (WGS) entry which is preliminary data.</text>
</comment>
<gene>
    <name evidence="2" type="ORF">BM477_01795</name>
</gene>
<evidence type="ECO:0000313" key="3">
    <source>
        <dbReference type="Proteomes" id="UP000186465"/>
    </source>
</evidence>
<keyword evidence="3" id="KW-1185">Reference proteome</keyword>
<feature type="chain" id="PRO_5039332490" description="Lipoprotein" evidence="1">
    <location>
        <begin position="24"/>
        <end position="336"/>
    </location>
</feature>
<dbReference type="Proteomes" id="UP000186465">
    <property type="component" value="Unassembled WGS sequence"/>
</dbReference>
<dbReference type="PROSITE" id="PS51257">
    <property type="entry name" value="PROKAR_LIPOPROTEIN"/>
    <property type="match status" value="1"/>
</dbReference>
<feature type="signal peptide" evidence="1">
    <location>
        <begin position="1"/>
        <end position="23"/>
    </location>
</feature>
<dbReference type="OrthoDB" id="3266092at2"/>
<accession>A0A1Q5PRK5</accession>
<dbReference type="RefSeq" id="WP_075360977.1">
    <property type="nucleotide sequence ID" value="NZ_MPDM01000002.1"/>
</dbReference>